<evidence type="ECO:0008006" key="3">
    <source>
        <dbReference type="Google" id="ProtNLM"/>
    </source>
</evidence>
<evidence type="ECO:0000313" key="2">
    <source>
        <dbReference type="Proteomes" id="UP001175147"/>
    </source>
</evidence>
<dbReference type="RefSeq" id="WP_304385491.1">
    <property type="nucleotide sequence ID" value="NZ_JAUPBL010000055.1"/>
</dbReference>
<dbReference type="Proteomes" id="UP001175147">
    <property type="component" value="Unassembled WGS sequence"/>
</dbReference>
<reference evidence="1" key="1">
    <citation type="submission" date="2023-07" db="EMBL/GenBank/DDBJ databases">
        <title>Mucosal microbiota of week-old chicken and adult hens.</title>
        <authorList>
            <person name="Volf J."/>
            <person name="Karasova D."/>
            <person name="Crhanova M."/>
            <person name="Faldynova M."/>
            <person name="Prikrylova H."/>
            <person name="Zeman M."/>
            <person name="Babak V."/>
            <person name="Rajova J."/>
            <person name="Rychlik I."/>
        </authorList>
    </citation>
    <scope>NUCLEOTIDE SEQUENCE</scope>
    <source>
        <strain evidence="1">ET902</strain>
    </source>
</reference>
<accession>A0ABT8Z1X0</accession>
<keyword evidence="2" id="KW-1185">Reference proteome</keyword>
<dbReference type="EMBL" id="JAUPBM010000246">
    <property type="protein sequence ID" value="MDO7021617.1"/>
    <property type="molecule type" value="Genomic_DNA"/>
</dbReference>
<proteinExistence type="predicted"/>
<comment type="caution">
    <text evidence="1">The sequence shown here is derived from an EMBL/GenBank/DDBJ whole genome shotgun (WGS) entry which is preliminary data.</text>
</comment>
<name>A0ABT8Z1X0_9SPIR</name>
<sequence>MNENTSNDINNQLTSVNNKLSRSLNELNNSQQAGGIVGTIASAVVSMKEIEKDMMVIERQFQYLMKEADNNLEKFKLISNSSFNVINSISNNLNSFVEQVLRIPTDTINESEIKHRTELLDKVNDLSTKISEMLIALLK</sequence>
<evidence type="ECO:0000313" key="1">
    <source>
        <dbReference type="EMBL" id="MDO7021617.1"/>
    </source>
</evidence>
<protein>
    <recommendedName>
        <fullName evidence="3">Methyl-accepting chemotaxis protein</fullName>
    </recommendedName>
</protein>
<organism evidence="1 2">
    <name type="scientific">Brachyspira innocens</name>
    <dbReference type="NCBI Taxonomy" id="13264"/>
    <lineage>
        <taxon>Bacteria</taxon>
        <taxon>Pseudomonadati</taxon>
        <taxon>Spirochaetota</taxon>
        <taxon>Spirochaetia</taxon>
        <taxon>Brachyspirales</taxon>
        <taxon>Brachyspiraceae</taxon>
        <taxon>Brachyspira</taxon>
    </lineage>
</organism>
<gene>
    <name evidence="1" type="ORF">Q5M86_12630</name>
</gene>